<evidence type="ECO:0000313" key="2">
    <source>
        <dbReference type="EMBL" id="EFC50527.1"/>
    </source>
</evidence>
<dbReference type="KEGG" id="ngr:NAEGRDRAFT_45245"/>
<protein>
    <submittedName>
        <fullName evidence="2">Predicted protein</fullName>
    </submittedName>
</protein>
<reference evidence="2 3" key="1">
    <citation type="journal article" date="2010" name="Cell">
        <title>The genome of Naegleria gruberi illuminates early eukaryotic versatility.</title>
        <authorList>
            <person name="Fritz-Laylin L.K."/>
            <person name="Prochnik S.E."/>
            <person name="Ginger M.L."/>
            <person name="Dacks J.B."/>
            <person name="Carpenter M.L."/>
            <person name="Field M.C."/>
            <person name="Kuo A."/>
            <person name="Paredez A."/>
            <person name="Chapman J."/>
            <person name="Pham J."/>
            <person name="Shu S."/>
            <person name="Neupane R."/>
            <person name="Cipriano M."/>
            <person name="Mancuso J."/>
            <person name="Tu H."/>
            <person name="Salamov A."/>
            <person name="Lindquist E."/>
            <person name="Shapiro H."/>
            <person name="Lucas S."/>
            <person name="Grigoriev I.V."/>
            <person name="Cande W.Z."/>
            <person name="Fulton C."/>
            <person name="Rokhsar D.S."/>
            <person name="Dawson S.C."/>
        </authorList>
    </citation>
    <scope>NUCLEOTIDE SEQUENCE [LARGE SCALE GENOMIC DNA]</scope>
    <source>
        <strain evidence="2 3">NEG-M</strain>
    </source>
</reference>
<accession>D2UYR8</accession>
<dbReference type="EMBL" id="GG738845">
    <property type="protein sequence ID" value="EFC50527.1"/>
    <property type="molecule type" value="Genomic_DNA"/>
</dbReference>
<name>D2UYR8_NAEGR</name>
<dbReference type="AlphaFoldDB" id="D2UYR8"/>
<dbReference type="RefSeq" id="XP_002683271.1">
    <property type="nucleotide sequence ID" value="XM_002683225.1"/>
</dbReference>
<keyword evidence="3" id="KW-1185">Reference proteome</keyword>
<dbReference type="VEuPathDB" id="AmoebaDB:NAEGRDRAFT_45245"/>
<feature type="compositionally biased region" description="Low complexity" evidence="1">
    <location>
        <begin position="164"/>
        <end position="178"/>
    </location>
</feature>
<sequence>MQTIHQQSTISLDAHYRQQQQPEMIIIDDIEEEQQTDNTSMVTDIVVNGNENIDVSRAVKSNGKIEKRKRMLERRRNKIHQIKRKWKEVNNMRACVEEEVEENNATTNCGNAISKDDLKNVLSSLLEGTVLQAMKTMQEEISSLKEQQETLLSIIAKSETSNNTTSVITTPQSSTSTTPTPPHHFSKQQPSQVPPPPSSHLLHQPKHHGSVDKDCWVIWNNAIYDKLHLLRRMKTIKYHEWEDFVARDALIWRRHFELKDQYKTSDKKQHYTQYVDYISPVMHAKEFLGKTLQKIREGSFKNKEVSQDMLNKMLDSVSKEANIGPYQQDMLKKKEITPKSKINSPFWWLNLDIYRQLSILVEMKIVSKVDWNNYMKKVMQLSDSILVETDRAQKIITFGEDLMKSIKEKTSTDKWFQFLQKKRLEE</sequence>
<dbReference type="Proteomes" id="UP000006671">
    <property type="component" value="Unassembled WGS sequence"/>
</dbReference>
<dbReference type="InParanoid" id="D2UYR8"/>
<feature type="region of interest" description="Disordered" evidence="1">
    <location>
        <begin position="162"/>
        <end position="206"/>
    </location>
</feature>
<proteinExistence type="predicted"/>
<organism evidence="3">
    <name type="scientific">Naegleria gruberi</name>
    <name type="common">Amoeba</name>
    <dbReference type="NCBI Taxonomy" id="5762"/>
    <lineage>
        <taxon>Eukaryota</taxon>
        <taxon>Discoba</taxon>
        <taxon>Heterolobosea</taxon>
        <taxon>Tetramitia</taxon>
        <taxon>Eutetramitia</taxon>
        <taxon>Vahlkampfiidae</taxon>
        <taxon>Naegleria</taxon>
    </lineage>
</organism>
<evidence type="ECO:0000256" key="1">
    <source>
        <dbReference type="SAM" id="MobiDB-lite"/>
    </source>
</evidence>
<dbReference type="GeneID" id="8863643"/>
<evidence type="ECO:0000313" key="3">
    <source>
        <dbReference type="Proteomes" id="UP000006671"/>
    </source>
</evidence>
<dbReference type="OrthoDB" id="10353148at2759"/>
<gene>
    <name evidence="2" type="ORF">NAEGRDRAFT_45245</name>
</gene>